<dbReference type="Pfam" id="PF20056">
    <property type="entry name" value="DUF6455"/>
    <property type="match status" value="1"/>
</dbReference>
<sequence length="118" mass="12866">MFEHLKEKLAQGREVREIEAMDARELDEIGLSRNDLISVAQTPNAVRERMEAMAAVHGVSASTLNENRVDYVELLAKCRHCGQTAHCADFLGDARAAGDGADFCPNHSDYVALAAATH</sequence>
<name>A0A1J5PLR6_9ZZZZ</name>
<proteinExistence type="predicted"/>
<protein>
    <recommendedName>
        <fullName evidence="1">DUF6455 domain-containing protein</fullName>
    </recommendedName>
</protein>
<dbReference type="InterPro" id="IPR045601">
    <property type="entry name" value="DUF6455"/>
</dbReference>
<gene>
    <name evidence="2" type="ORF">GALL_521890</name>
</gene>
<feature type="domain" description="DUF6455" evidence="1">
    <location>
        <begin position="48"/>
        <end position="114"/>
    </location>
</feature>
<accession>A0A1J5PLR6</accession>
<evidence type="ECO:0000313" key="2">
    <source>
        <dbReference type="EMBL" id="OIQ66243.1"/>
    </source>
</evidence>
<dbReference type="EMBL" id="MLJW01006738">
    <property type="protein sequence ID" value="OIQ66243.1"/>
    <property type="molecule type" value="Genomic_DNA"/>
</dbReference>
<reference evidence="2" key="1">
    <citation type="submission" date="2016-10" db="EMBL/GenBank/DDBJ databases">
        <title>Sequence of Gallionella enrichment culture.</title>
        <authorList>
            <person name="Poehlein A."/>
            <person name="Muehling M."/>
            <person name="Daniel R."/>
        </authorList>
    </citation>
    <scope>NUCLEOTIDE SEQUENCE</scope>
</reference>
<organism evidence="2">
    <name type="scientific">mine drainage metagenome</name>
    <dbReference type="NCBI Taxonomy" id="410659"/>
    <lineage>
        <taxon>unclassified sequences</taxon>
        <taxon>metagenomes</taxon>
        <taxon>ecological metagenomes</taxon>
    </lineage>
</organism>
<evidence type="ECO:0000259" key="1">
    <source>
        <dbReference type="Pfam" id="PF20056"/>
    </source>
</evidence>
<comment type="caution">
    <text evidence="2">The sequence shown here is derived from an EMBL/GenBank/DDBJ whole genome shotgun (WGS) entry which is preliminary data.</text>
</comment>
<dbReference type="AlphaFoldDB" id="A0A1J5PLR6"/>